<dbReference type="Proteomes" id="UP001153069">
    <property type="component" value="Unassembled WGS sequence"/>
</dbReference>
<dbReference type="Pfam" id="PF00560">
    <property type="entry name" value="LRR_1"/>
    <property type="match status" value="2"/>
</dbReference>
<gene>
    <name evidence="2" type="ORF">SEMRO_1025_G232740.1</name>
</gene>
<dbReference type="PANTHER" id="PTHR48060:SF21">
    <property type="entry name" value="L DOMAIN-LIKE PROTEIN"/>
    <property type="match status" value="1"/>
</dbReference>
<keyword evidence="3" id="KW-1185">Reference proteome</keyword>
<dbReference type="SUPFAM" id="SSF52058">
    <property type="entry name" value="L domain-like"/>
    <property type="match status" value="1"/>
</dbReference>
<protein>
    <submittedName>
        <fullName evidence="2">Leucine rich repeat N-terminal domain</fullName>
    </submittedName>
</protein>
<dbReference type="InterPro" id="IPR032675">
    <property type="entry name" value="LRR_dom_sf"/>
</dbReference>
<evidence type="ECO:0000313" key="3">
    <source>
        <dbReference type="Proteomes" id="UP001153069"/>
    </source>
</evidence>
<dbReference type="InterPro" id="IPR001611">
    <property type="entry name" value="Leu-rich_rpt"/>
</dbReference>
<dbReference type="AlphaFoldDB" id="A0A9N8EEY7"/>
<reference evidence="2" key="1">
    <citation type="submission" date="2020-06" db="EMBL/GenBank/DDBJ databases">
        <authorList>
            <consortium name="Plant Systems Biology data submission"/>
        </authorList>
    </citation>
    <scope>NUCLEOTIDE SEQUENCE</scope>
    <source>
        <strain evidence="2">D6</strain>
    </source>
</reference>
<dbReference type="InterPro" id="IPR053211">
    <property type="entry name" value="DNA_repair-toleration"/>
</dbReference>
<accession>A0A9N8EEY7</accession>
<name>A0A9N8EEY7_9STRA</name>
<keyword evidence="1" id="KW-0732">Signal</keyword>
<evidence type="ECO:0000256" key="1">
    <source>
        <dbReference type="ARBA" id="ARBA00022729"/>
    </source>
</evidence>
<dbReference type="Gene3D" id="3.80.10.10">
    <property type="entry name" value="Ribonuclease Inhibitor"/>
    <property type="match status" value="1"/>
</dbReference>
<sequence>MLSLLPLSANNGLNGPLPTELTSLPALEEIDFMGNQLTGTVPSIYGSFPSLAVLRLGSNHLPGTIPLDLFVGNLSYLSLSNNSLTGTVPTEVGLFNGTWLGFGSNSLSGSIPTALFQAGKGIQFLFFNDNKLTGTLPTEIGALNQQNLLRIFLNGNPLHGTIPSEIGLLKDALRELDISWTNMDGSLPEELFTKCTNSVFLGFSNCDLTGTISSGLQLLTRLETFDISNSKFHGTIPTELSSLTELRQFIVNGNDLSGSIPLSVCTLADPIKGTFEVAADCLPRDGPGEPMKRIGWQHRQWKRRDWRLLPYRVERSLSADDTSGRGGCAVDDHVFRCYNGGLDEKYKDTGYPIELLFTVKARVVRHCADLTERSDSCTITVEGGSFHPALKPTATMYIPGMFEENKNNPNQSFLRLAYDESRCEHHPSLANSESRRLSDYHTAETLAPDDGNNDEPVEATIGPIHQTFRFSWFQGRGRQPMDDEIGLLLQKTRLFLESQWRADTIFGDKLVRSYGTDVTDSYSSDTPDLFVLSLTSELVVYEPVARYMASRAASAISNKVLNEFISEYTVCEDGRRRLGHRESSMLCLP</sequence>
<dbReference type="OrthoDB" id="676979at2759"/>
<proteinExistence type="predicted"/>
<organism evidence="2 3">
    <name type="scientific">Seminavis robusta</name>
    <dbReference type="NCBI Taxonomy" id="568900"/>
    <lineage>
        <taxon>Eukaryota</taxon>
        <taxon>Sar</taxon>
        <taxon>Stramenopiles</taxon>
        <taxon>Ochrophyta</taxon>
        <taxon>Bacillariophyta</taxon>
        <taxon>Bacillariophyceae</taxon>
        <taxon>Bacillariophycidae</taxon>
        <taxon>Naviculales</taxon>
        <taxon>Naviculaceae</taxon>
        <taxon>Seminavis</taxon>
    </lineage>
</organism>
<dbReference type="PANTHER" id="PTHR48060">
    <property type="entry name" value="DNA DAMAGE-REPAIR/TOLERATION PROTEIN DRT100"/>
    <property type="match status" value="1"/>
</dbReference>
<comment type="caution">
    <text evidence="2">The sequence shown here is derived from an EMBL/GenBank/DDBJ whole genome shotgun (WGS) entry which is preliminary data.</text>
</comment>
<evidence type="ECO:0000313" key="2">
    <source>
        <dbReference type="EMBL" id="CAB9519543.1"/>
    </source>
</evidence>
<dbReference type="EMBL" id="CAICTM010001023">
    <property type="protein sequence ID" value="CAB9519543.1"/>
    <property type="molecule type" value="Genomic_DNA"/>
</dbReference>